<name>F8B4A4_9ACTN</name>
<accession>F8B4A4</accession>
<dbReference type="AlphaFoldDB" id="F8B4A4"/>
<dbReference type="HOGENOM" id="CLU_2568861_0_0_11"/>
<evidence type="ECO:0000313" key="3">
    <source>
        <dbReference type="Proteomes" id="UP000001549"/>
    </source>
</evidence>
<dbReference type="KEGG" id="fsy:FsymDg_1934"/>
<dbReference type="EMBL" id="CP002801">
    <property type="protein sequence ID" value="AEH09369.1"/>
    <property type="molecule type" value="Genomic_DNA"/>
</dbReference>
<evidence type="ECO:0000256" key="1">
    <source>
        <dbReference type="SAM" id="MobiDB-lite"/>
    </source>
</evidence>
<organism evidence="2 3">
    <name type="scientific">Candidatus Protofrankia datiscae</name>
    <dbReference type="NCBI Taxonomy" id="2716812"/>
    <lineage>
        <taxon>Bacteria</taxon>
        <taxon>Bacillati</taxon>
        <taxon>Actinomycetota</taxon>
        <taxon>Actinomycetes</taxon>
        <taxon>Frankiales</taxon>
        <taxon>Frankiaceae</taxon>
        <taxon>Protofrankia</taxon>
    </lineage>
</organism>
<gene>
    <name evidence="2" type="ordered locus">FsymDg_1934</name>
</gene>
<feature type="region of interest" description="Disordered" evidence="1">
    <location>
        <begin position="60"/>
        <end position="81"/>
    </location>
</feature>
<dbReference type="Proteomes" id="UP000001549">
    <property type="component" value="Chromosome"/>
</dbReference>
<evidence type="ECO:0000313" key="2">
    <source>
        <dbReference type="EMBL" id="AEH09369.1"/>
    </source>
</evidence>
<sequence length="81" mass="8833">MGAIAYHTITPFTVCWVRPITGPARPSFPRIHDLLVGEATLPTDMAEALLSPERRSCPYRLPVSASPSEMTARAGREPRTG</sequence>
<keyword evidence="3" id="KW-1185">Reference proteome</keyword>
<reference evidence="2 3" key="1">
    <citation type="submission" date="2011-05" db="EMBL/GenBank/DDBJ databases">
        <title>Complete sequence of chromosome of Frankia symbiont of Datisca glomerata.</title>
        <authorList>
            <consortium name="US DOE Joint Genome Institute"/>
            <person name="Lucas S."/>
            <person name="Han J."/>
            <person name="Lapidus A."/>
            <person name="Cheng J.-F."/>
            <person name="Goodwin L."/>
            <person name="Pitluck S."/>
            <person name="Peters L."/>
            <person name="Mikhailova N."/>
            <person name="Chertkov O."/>
            <person name="Teshima H."/>
            <person name="Han C."/>
            <person name="Tapia R."/>
            <person name="Land M."/>
            <person name="Hauser L."/>
            <person name="Kyrpides N."/>
            <person name="Ivanova N."/>
            <person name="Pagani I."/>
            <person name="Berry A."/>
            <person name="Pawlowski K."/>
            <person name="Persson T."/>
            <person name="Vanden Heuvel B."/>
            <person name="Benson D."/>
            <person name="Woyke T."/>
        </authorList>
    </citation>
    <scope>NUCLEOTIDE SEQUENCE [LARGE SCALE GENOMIC DNA]</scope>
    <source>
        <strain evidence="3">4085684</strain>
    </source>
</reference>
<proteinExistence type="predicted"/>
<protein>
    <submittedName>
        <fullName evidence="2">Uncharacterized protein</fullName>
    </submittedName>
</protein>
<dbReference type="STRING" id="656024.FsymDg_1934"/>